<evidence type="ECO:0000259" key="1">
    <source>
        <dbReference type="PROSITE" id="PS50883"/>
    </source>
</evidence>
<dbReference type="Gene3D" id="3.20.20.450">
    <property type="entry name" value="EAL domain"/>
    <property type="match status" value="1"/>
</dbReference>
<dbReference type="CDD" id="cd01948">
    <property type="entry name" value="EAL"/>
    <property type="match status" value="1"/>
</dbReference>
<gene>
    <name evidence="2" type="ORF">ABAZ39_16360</name>
    <name evidence="3" type="ORF">ACJ41P_32590</name>
</gene>
<reference evidence="3 5" key="2">
    <citation type="submission" date="2024-11" db="EMBL/GenBank/DDBJ databases">
        <title>Draft genome sequences of two bacteria associated to sugarcane roots in Colombia.</title>
        <authorList>
            <person name="Pardo-Diaz S."/>
            <person name="Masmela-Mendoza J."/>
            <person name="Delgadillo-Duran P."/>
            <person name="Bautista E.J."/>
            <person name="Rojas-Tapias D.F."/>
        </authorList>
    </citation>
    <scope>NUCLEOTIDE SEQUENCE [LARGE SCALE GENOMIC DNA]</scope>
    <source>
        <strain evidence="3 5">Ap18</strain>
    </source>
</reference>
<evidence type="ECO:0000313" key="2">
    <source>
        <dbReference type="EMBL" id="AIB13515.1"/>
    </source>
</evidence>
<dbReference type="Gene3D" id="3.30.450.20">
    <property type="entry name" value="PAS domain"/>
    <property type="match status" value="1"/>
</dbReference>
<dbReference type="InterPro" id="IPR000014">
    <property type="entry name" value="PAS"/>
</dbReference>
<dbReference type="PROSITE" id="PS50883">
    <property type="entry name" value="EAL"/>
    <property type="match status" value="1"/>
</dbReference>
<dbReference type="PANTHER" id="PTHR33121:SF79">
    <property type="entry name" value="CYCLIC DI-GMP PHOSPHODIESTERASE PDED-RELATED"/>
    <property type="match status" value="1"/>
</dbReference>
<dbReference type="EMBL" id="JBJLSN010000107">
    <property type="protein sequence ID" value="MFL7905902.1"/>
    <property type="molecule type" value="Genomic_DNA"/>
</dbReference>
<dbReference type="SUPFAM" id="SSF55785">
    <property type="entry name" value="PYP-like sensor domain (PAS domain)"/>
    <property type="match status" value="1"/>
</dbReference>
<dbReference type="SUPFAM" id="SSF141868">
    <property type="entry name" value="EAL domain-like"/>
    <property type="match status" value="1"/>
</dbReference>
<proteinExistence type="predicted"/>
<evidence type="ECO:0000313" key="4">
    <source>
        <dbReference type="Proteomes" id="UP000027186"/>
    </source>
</evidence>
<dbReference type="InterPro" id="IPR001633">
    <property type="entry name" value="EAL_dom"/>
</dbReference>
<dbReference type="RefSeq" id="WP_051658176.1">
    <property type="nucleotide sequence ID" value="NZ_CP007794.1"/>
</dbReference>
<evidence type="ECO:0000313" key="5">
    <source>
        <dbReference type="Proteomes" id="UP001628281"/>
    </source>
</evidence>
<dbReference type="CDD" id="cd00130">
    <property type="entry name" value="PAS"/>
    <property type="match status" value="1"/>
</dbReference>
<sequence length="556" mass="61123">MTMADQTQKPSDSQTVLGRDRFVAFAFASAHLLLETDNEGRIVFAAGARCGLTDRRAEDLVGCSLFDLLPPGEHTFFRMLLTRLIDSGKLDPTHVFLKTVAGQPFAMLMGGCRLPNYADRCFLGFSIAARVSGRTVGRCLSDLKSFAESLESRLCAAGATERGQRLSLLDIVGLADRDNAPEMRNSLEAYLLSVSTDGDAAVRLNDERYAVLHRDDLTREEIILDIGRLLARHGADELRDALHVWQIPVQGGEMPMSDVARALSYTLHKFAAEEPGAFGIADINEAVVDMLHNTVGRVAQVRRILEQRDFHLAFQPIVSLATGKLHHVEALIRVGDCGSPAEFIAFAERIGLICDLDLLVCQAALDVLKQAEDQGRTVPDIAINLSAVSLASPLIIEQLQALLRPHQGLTRKLLVEVTETATVNDFQGLNRVLGHLRKLGLRICLDDVGSGTTSFMSLNELRVDYAKLDGRIVQGALTNSRDLTILRSIVEIARHLGTDLVAEQIETEEQLRYLRKLGVRYGQGYLFGKPSPVLPGFVLATPSRPSRRTGERVSWE</sequence>
<dbReference type="KEGG" id="abq:ABAZ39_16360"/>
<feature type="domain" description="EAL" evidence="1">
    <location>
        <begin position="294"/>
        <end position="544"/>
    </location>
</feature>
<dbReference type="AlphaFoldDB" id="A0A060DL42"/>
<dbReference type="GO" id="GO:0071111">
    <property type="term" value="F:cyclic-guanylate-specific phosphodiesterase activity"/>
    <property type="evidence" value="ECO:0007669"/>
    <property type="project" value="InterPro"/>
</dbReference>
<dbReference type="Pfam" id="PF00563">
    <property type="entry name" value="EAL"/>
    <property type="match status" value="1"/>
</dbReference>
<protein>
    <submittedName>
        <fullName evidence="3">EAL domain-containing protein</fullName>
    </submittedName>
</protein>
<dbReference type="Proteomes" id="UP000027186">
    <property type="component" value="Plasmid AbAZ39_p1"/>
</dbReference>
<dbReference type="PANTHER" id="PTHR33121">
    <property type="entry name" value="CYCLIC DI-GMP PHOSPHODIESTERASE PDEF"/>
    <property type="match status" value="1"/>
</dbReference>
<dbReference type="InterPro" id="IPR035919">
    <property type="entry name" value="EAL_sf"/>
</dbReference>
<dbReference type="EMBL" id="CP007794">
    <property type="protein sequence ID" value="AIB13515.1"/>
    <property type="molecule type" value="Genomic_DNA"/>
</dbReference>
<name>A0A060DL42_9PROT</name>
<dbReference type="InterPro" id="IPR050706">
    <property type="entry name" value="Cyclic-di-GMP_PDE-like"/>
</dbReference>
<organism evidence="2 4">
    <name type="scientific">Azospirillum argentinense</name>
    <dbReference type="NCBI Taxonomy" id="2970906"/>
    <lineage>
        <taxon>Bacteria</taxon>
        <taxon>Pseudomonadati</taxon>
        <taxon>Pseudomonadota</taxon>
        <taxon>Alphaproteobacteria</taxon>
        <taxon>Rhodospirillales</taxon>
        <taxon>Azospirillaceae</taxon>
        <taxon>Azospirillum</taxon>
    </lineage>
</organism>
<evidence type="ECO:0000313" key="3">
    <source>
        <dbReference type="EMBL" id="MFL7905902.1"/>
    </source>
</evidence>
<keyword evidence="2" id="KW-0614">Plasmid</keyword>
<reference evidence="2 4" key="1">
    <citation type="journal article" date="2014" name="Genome Announc.">
        <title>Complete Genome Sequence of the Model Rhizosphere Strain Azospirillum brasilense Az39, Successfully Applied in Agriculture.</title>
        <authorList>
            <person name="Rivera D."/>
            <person name="Revale S."/>
            <person name="Molina R."/>
            <person name="Gualpa J."/>
            <person name="Puente M."/>
            <person name="Maroniche G."/>
            <person name="Paris G."/>
            <person name="Baker D."/>
            <person name="Clavijo B."/>
            <person name="McLay K."/>
            <person name="Spaepen S."/>
            <person name="Perticari A."/>
            <person name="Vazquez M."/>
            <person name="Wisniewski-Dye F."/>
            <person name="Watkins C."/>
            <person name="Martinez-Abarca F."/>
            <person name="Vanderleyden J."/>
            <person name="Cassan F."/>
        </authorList>
    </citation>
    <scope>NUCLEOTIDE SEQUENCE [LARGE SCALE GENOMIC DNA]</scope>
    <source>
        <strain evidence="2 4">Az39</strain>
        <plasmid evidence="2">AbAZ39_p1</plasmid>
    </source>
</reference>
<dbReference type="SMART" id="SM00052">
    <property type="entry name" value="EAL"/>
    <property type="match status" value="1"/>
</dbReference>
<accession>A0A060DL42</accession>
<dbReference type="Proteomes" id="UP001628281">
    <property type="component" value="Unassembled WGS sequence"/>
</dbReference>
<geneLocation type="plasmid" evidence="2 4">
    <name>AbAZ39_p1</name>
</geneLocation>
<keyword evidence="5" id="KW-1185">Reference proteome</keyword>
<dbReference type="InterPro" id="IPR035965">
    <property type="entry name" value="PAS-like_dom_sf"/>
</dbReference>